<evidence type="ECO:0000256" key="3">
    <source>
        <dbReference type="ARBA" id="ARBA00022454"/>
    </source>
</evidence>
<dbReference type="InterPro" id="IPR019786">
    <property type="entry name" value="Zinc_finger_PHD-type_CS"/>
</dbReference>
<protein>
    <submittedName>
        <fullName evidence="11">HORMA domain</fullName>
    </submittedName>
</protein>
<keyword evidence="3" id="KW-0158">Chromosome</keyword>
<evidence type="ECO:0000256" key="2">
    <source>
        <dbReference type="ARBA" id="ARBA00004286"/>
    </source>
</evidence>
<dbReference type="PROSITE" id="PS01359">
    <property type="entry name" value="ZF_PHD_1"/>
    <property type="match status" value="1"/>
</dbReference>
<feature type="compositionally biased region" description="Basic and acidic residues" evidence="9">
    <location>
        <begin position="535"/>
        <end position="544"/>
    </location>
</feature>
<evidence type="ECO:0000256" key="6">
    <source>
        <dbReference type="ARBA" id="ARBA00022833"/>
    </source>
</evidence>
<reference evidence="11 12" key="1">
    <citation type="submission" date="2014-09" db="EMBL/GenBank/DDBJ databases">
        <authorList>
            <person name="Magalhaes I.L.F."/>
            <person name="Oliveira U."/>
            <person name="Santos F.R."/>
            <person name="Vidigal T.H.D.A."/>
            <person name="Brescovit A.D."/>
            <person name="Santos A.J."/>
        </authorList>
    </citation>
    <scope>NUCLEOTIDE SEQUENCE [LARGE SCALE GENOMIC DNA]</scope>
</reference>
<dbReference type="STRING" id="401625.A0A0P1BPK8"/>
<feature type="domain" description="HORMA" evidence="10">
    <location>
        <begin position="39"/>
        <end position="280"/>
    </location>
</feature>
<keyword evidence="5" id="KW-0863">Zinc-finger</keyword>
<dbReference type="InterPro" id="IPR003511">
    <property type="entry name" value="HORMA_dom"/>
</dbReference>
<keyword evidence="4" id="KW-0479">Metal-binding</keyword>
<dbReference type="AlphaFoldDB" id="A0A0P1BPK8"/>
<proteinExistence type="predicted"/>
<evidence type="ECO:0000313" key="11">
    <source>
        <dbReference type="EMBL" id="CEH17723.1"/>
    </source>
</evidence>
<dbReference type="InterPro" id="IPR001965">
    <property type="entry name" value="Znf_PHD"/>
</dbReference>
<dbReference type="SUPFAM" id="SSF56019">
    <property type="entry name" value="The spindle assembly checkpoint protein mad2"/>
    <property type="match status" value="1"/>
</dbReference>
<feature type="region of interest" description="Disordered" evidence="9">
    <location>
        <begin position="1"/>
        <end position="20"/>
    </location>
</feature>
<dbReference type="PROSITE" id="PS50815">
    <property type="entry name" value="HORMA"/>
    <property type="match status" value="1"/>
</dbReference>
<dbReference type="PANTHER" id="PTHR48225:SF7">
    <property type="entry name" value="MEIOSIS-SPECIFIC PROTEIN HOP1"/>
    <property type="match status" value="1"/>
</dbReference>
<dbReference type="Proteomes" id="UP000054845">
    <property type="component" value="Unassembled WGS sequence"/>
</dbReference>
<feature type="compositionally biased region" description="Polar residues" evidence="9">
    <location>
        <begin position="572"/>
        <end position="599"/>
    </location>
</feature>
<dbReference type="GO" id="GO:0005694">
    <property type="term" value="C:chromosome"/>
    <property type="evidence" value="ECO:0007669"/>
    <property type="project" value="UniProtKB-SubCell"/>
</dbReference>
<dbReference type="PANTHER" id="PTHR48225">
    <property type="entry name" value="HORMA DOMAIN-CONTAINING PROTEIN 1"/>
    <property type="match status" value="1"/>
</dbReference>
<keyword evidence="8" id="KW-0469">Meiosis</keyword>
<keyword evidence="12" id="KW-1185">Reference proteome</keyword>
<evidence type="ECO:0000256" key="7">
    <source>
        <dbReference type="ARBA" id="ARBA00023242"/>
    </source>
</evidence>
<feature type="region of interest" description="Disordered" evidence="9">
    <location>
        <begin position="371"/>
        <end position="393"/>
    </location>
</feature>
<dbReference type="Gene3D" id="3.30.40.10">
    <property type="entry name" value="Zinc/RING finger domain, C3HC4 (zinc finger)"/>
    <property type="match status" value="1"/>
</dbReference>
<accession>A0A0P1BPK8</accession>
<dbReference type="GO" id="GO:0005634">
    <property type="term" value="C:nucleus"/>
    <property type="evidence" value="ECO:0007669"/>
    <property type="project" value="UniProtKB-SubCell"/>
</dbReference>
<name>A0A0P1BPK8_9BASI</name>
<evidence type="ECO:0000256" key="8">
    <source>
        <dbReference type="ARBA" id="ARBA00023254"/>
    </source>
</evidence>
<evidence type="ECO:0000256" key="5">
    <source>
        <dbReference type="ARBA" id="ARBA00022771"/>
    </source>
</evidence>
<feature type="compositionally biased region" description="Polar residues" evidence="9">
    <location>
        <begin position="942"/>
        <end position="952"/>
    </location>
</feature>
<dbReference type="SUPFAM" id="SSF57903">
    <property type="entry name" value="FYVE/PHD zinc finger"/>
    <property type="match status" value="1"/>
</dbReference>
<evidence type="ECO:0000256" key="9">
    <source>
        <dbReference type="SAM" id="MobiDB-lite"/>
    </source>
</evidence>
<dbReference type="Gene3D" id="3.30.900.10">
    <property type="entry name" value="HORMA domain"/>
    <property type="match status" value="1"/>
</dbReference>
<evidence type="ECO:0000256" key="1">
    <source>
        <dbReference type="ARBA" id="ARBA00004123"/>
    </source>
</evidence>
<keyword evidence="6" id="KW-0862">Zinc</keyword>
<feature type="region of interest" description="Disordered" evidence="9">
    <location>
        <begin position="919"/>
        <end position="1019"/>
    </location>
</feature>
<dbReference type="OrthoDB" id="1928087at2759"/>
<evidence type="ECO:0000259" key="10">
    <source>
        <dbReference type="PROSITE" id="PS50815"/>
    </source>
</evidence>
<dbReference type="GO" id="GO:0007130">
    <property type="term" value="P:synaptonemal complex assembly"/>
    <property type="evidence" value="ECO:0007669"/>
    <property type="project" value="TreeGrafter"/>
</dbReference>
<evidence type="ECO:0000256" key="4">
    <source>
        <dbReference type="ARBA" id="ARBA00022723"/>
    </source>
</evidence>
<dbReference type="InterPro" id="IPR036570">
    <property type="entry name" value="HORMA_dom_sf"/>
</dbReference>
<dbReference type="GO" id="GO:0008270">
    <property type="term" value="F:zinc ion binding"/>
    <property type="evidence" value="ECO:0007669"/>
    <property type="project" value="UniProtKB-KW"/>
</dbReference>
<dbReference type="InterPro" id="IPR011011">
    <property type="entry name" value="Znf_FYVE_PHD"/>
</dbReference>
<sequence>MAQLQRRRQSQQQLQQQHQHQRLISTKKQLAEQATLTVTHSIQAVKSLMETSVGCFTYLRALFPEENFEDATVPGANTKLDDQGRPIKTSRDGSIKVKKLKRGWSKEADQLLSYLEEGVCDALQRNYLQSLVFAVSIDKAHPNEVIEVYTFNFTYRAIKGSKTKLPVLEMVDKLRDISIWNAEPIEALPTTRDVRSSTQSIIRSLITLTQSLIDLPRHRYLTLKLSYNDNCPPEYEPEHFRAADPKREHFVYTTQGLSDRAEQMQVGCLQTGYHGLNLHVGSIAHLLPSPEEVMEKGQGKSLAEQKQIEEQSQLQSAMARVVIWDAEEQAIPQEMEIKSEDEAEEEIQALMTPSRRAKAIQNRQRRKRLGFGRPERGAPLGLRDAEGKIGPVPPSAWQVAQRRAEARERGQSLDDRDDLDDVTLFVAKAIQRELHATDNSINQALEQNCSSPGYTMSIPATQLLNASLLSTASDRHGDLVHNKENHISEAAVQKALPTPSFDINDYLASPGLQSPSVSASPTPMRTHSGALQSGRADEPPDHALSKNAASANPGASLPSLSQAEPFEGAASGSDQLSQTQTQATLVQSQRVPTRSSTRLRSMPRAPRTKSPTFAAPIKHTAAVKTSGVESASANGQDEDPALRLTQVMLQSRHKKSKGCNKKKQQGLQSDGGLVRCDCKLYEDDGLMVHCDQCKKWFHGACYGYLRDADLPDNFVCYTCSIASDPLHTVEQDVLRESVLAELGSLALVRRALFKLHEKGWDGVGNFAKRLGCAPATAALVRAQCQNEGYLEATANAKPFKRLTPGALEVVKTAGIVRKKNARYFTPRGGAEAETLRKWKVACPTAKITGFDDLQGSAIEKDASQITEDIEMADNSQSIPELRSQVEQTSDQVMAEHDSIQASPEVAGARLPSPLYPLQRPMGSSSSSANAFPRPTSGEMSLGPTSTIPSSTAFRPLSERSPNERISTPLPQSQVGKRVAPIDDHEMNDSTPSIFPPRPLKVQKASLSMPIELDDRDFDV</sequence>
<dbReference type="GO" id="GO:0051598">
    <property type="term" value="P:meiotic recombination checkpoint signaling"/>
    <property type="evidence" value="ECO:0007669"/>
    <property type="project" value="TreeGrafter"/>
</dbReference>
<organism evidence="11 12">
    <name type="scientific">Ceraceosorus bombacis</name>
    <dbReference type="NCBI Taxonomy" id="401625"/>
    <lineage>
        <taxon>Eukaryota</taxon>
        <taxon>Fungi</taxon>
        <taxon>Dikarya</taxon>
        <taxon>Basidiomycota</taxon>
        <taxon>Ustilaginomycotina</taxon>
        <taxon>Exobasidiomycetes</taxon>
        <taxon>Ceraceosorales</taxon>
        <taxon>Ceraceosoraceae</taxon>
        <taxon>Ceraceosorus</taxon>
    </lineage>
</organism>
<feature type="region of interest" description="Disordered" evidence="9">
    <location>
        <begin position="512"/>
        <end position="618"/>
    </location>
</feature>
<dbReference type="Pfam" id="PF02301">
    <property type="entry name" value="HORMA"/>
    <property type="match status" value="1"/>
</dbReference>
<comment type="subcellular location">
    <subcellularLocation>
        <location evidence="2">Chromosome</location>
    </subcellularLocation>
    <subcellularLocation>
        <location evidence="1">Nucleus</location>
    </subcellularLocation>
</comment>
<feature type="compositionally biased region" description="Polar residues" evidence="9">
    <location>
        <begin position="512"/>
        <end position="531"/>
    </location>
</feature>
<dbReference type="InterPro" id="IPR051294">
    <property type="entry name" value="HORMA_MeioticProgression"/>
</dbReference>
<keyword evidence="7" id="KW-0539">Nucleus</keyword>
<dbReference type="SMART" id="SM00249">
    <property type="entry name" value="PHD"/>
    <property type="match status" value="1"/>
</dbReference>
<dbReference type="Pfam" id="PF20826">
    <property type="entry name" value="PHD_5"/>
    <property type="match status" value="1"/>
</dbReference>
<feature type="compositionally biased region" description="Polar residues" evidence="9">
    <location>
        <begin position="963"/>
        <end position="974"/>
    </location>
</feature>
<dbReference type="EMBL" id="CCYA01000265">
    <property type="protein sequence ID" value="CEH17723.1"/>
    <property type="molecule type" value="Genomic_DNA"/>
</dbReference>
<evidence type="ECO:0000313" key="12">
    <source>
        <dbReference type="Proteomes" id="UP000054845"/>
    </source>
</evidence>
<dbReference type="InterPro" id="IPR013083">
    <property type="entry name" value="Znf_RING/FYVE/PHD"/>
</dbReference>